<keyword evidence="3" id="KW-1185">Reference proteome</keyword>
<dbReference type="Proteomes" id="UP000594800">
    <property type="component" value="Chromosome"/>
</dbReference>
<reference evidence="2 3" key="1">
    <citation type="submission" date="2020-11" db="EMBL/GenBank/DDBJ databases">
        <title>Description of Pontivivens ytuae sp. nov. isolated from deep sea sediment of Mariana Trench.</title>
        <authorList>
            <person name="Wang Z."/>
            <person name="Sun Q.-L."/>
            <person name="Xu X.-D."/>
            <person name="Tang Y.-Z."/>
            <person name="Zhang J."/>
        </authorList>
    </citation>
    <scope>NUCLEOTIDE SEQUENCE [LARGE SCALE GENOMIC DNA]</scope>
    <source>
        <strain evidence="2 3">MT2928</strain>
    </source>
</reference>
<protein>
    <recommendedName>
        <fullName evidence="4">FlgN protein</fullName>
    </recommendedName>
</protein>
<organism evidence="2 3">
    <name type="scientific">Pontivivens ytuae</name>
    <dbReference type="NCBI Taxonomy" id="2789856"/>
    <lineage>
        <taxon>Bacteria</taxon>
        <taxon>Pseudomonadati</taxon>
        <taxon>Pseudomonadota</taxon>
        <taxon>Alphaproteobacteria</taxon>
        <taxon>Rhodobacterales</taxon>
        <taxon>Paracoccaceae</taxon>
        <taxon>Pontivivens</taxon>
    </lineage>
</organism>
<sequence length="100" mass="11024">MRDRRLGRILRMLDGQRAALLSGHYDIAPMLERVEALLAPLDAEQMAVVRGRLERNLRLIEAARAGLEESRAGSRDAGFAYGPDGRRAALGEPSGLSLRR</sequence>
<name>A0A7S9QBN5_9RHOB</name>
<dbReference type="AlphaFoldDB" id="A0A7S9QBN5"/>
<dbReference type="KEGG" id="poz:I0K15_14900"/>
<evidence type="ECO:0000313" key="2">
    <source>
        <dbReference type="EMBL" id="QPH53078.1"/>
    </source>
</evidence>
<feature type="region of interest" description="Disordered" evidence="1">
    <location>
        <begin position="73"/>
        <end position="100"/>
    </location>
</feature>
<proteinExistence type="predicted"/>
<dbReference type="RefSeq" id="WP_196102289.1">
    <property type="nucleotide sequence ID" value="NZ_CP064942.1"/>
</dbReference>
<evidence type="ECO:0000256" key="1">
    <source>
        <dbReference type="SAM" id="MobiDB-lite"/>
    </source>
</evidence>
<accession>A0A7S9QBN5</accession>
<evidence type="ECO:0000313" key="3">
    <source>
        <dbReference type="Proteomes" id="UP000594800"/>
    </source>
</evidence>
<gene>
    <name evidence="2" type="ORF">I0K15_14900</name>
</gene>
<evidence type="ECO:0008006" key="4">
    <source>
        <dbReference type="Google" id="ProtNLM"/>
    </source>
</evidence>
<dbReference type="EMBL" id="CP064942">
    <property type="protein sequence ID" value="QPH53078.1"/>
    <property type="molecule type" value="Genomic_DNA"/>
</dbReference>